<name>A0ABV4ZKH4_9ACTN</name>
<keyword evidence="2" id="KW-1185">Reference proteome</keyword>
<reference evidence="1 2" key="1">
    <citation type="submission" date="2024-09" db="EMBL/GenBank/DDBJ databases">
        <title>Draft genome sequence of multifaceted antimicrobials producing Streptomyces sp. strain FH1.</title>
        <authorList>
            <person name="Hassan F."/>
            <person name="Ali H."/>
            <person name="Hassan N."/>
            <person name="Nawaz A."/>
        </authorList>
    </citation>
    <scope>NUCLEOTIDE SEQUENCE [LARGE SCALE GENOMIC DNA]</scope>
    <source>
        <strain evidence="1 2">FH1</strain>
    </source>
</reference>
<comment type="caution">
    <text evidence="1">The sequence shown here is derived from an EMBL/GenBank/DDBJ whole genome shotgun (WGS) entry which is preliminary data.</text>
</comment>
<dbReference type="Proteomes" id="UP001577267">
    <property type="component" value="Unassembled WGS sequence"/>
</dbReference>
<accession>A0ABV4ZKH4</accession>
<sequence>MTAISTSRGRRAIRTAATVGAVSLGLVVLSACEKPTPNAHFTLGSSTTSPEAAGDCYGHGETLGAEQAEQCLTAATDMPVFDYRTGDEFRIGVDPKVADSGWLLFVNDNPLEYQRFTSTYRTLSGDLLWSLSQNAVQQSGDGTLRISVAEVTEDFSLEKLTEIAQTEGQQAVQTALYDSVKGVWNAELSPADED</sequence>
<dbReference type="RefSeq" id="WP_375062631.1">
    <property type="nucleotide sequence ID" value="NZ_JBHGBT010000007.1"/>
</dbReference>
<dbReference type="EMBL" id="JBHGBT010000007">
    <property type="protein sequence ID" value="MFB4194632.1"/>
    <property type="molecule type" value="Genomic_DNA"/>
</dbReference>
<evidence type="ECO:0000313" key="2">
    <source>
        <dbReference type="Proteomes" id="UP001577267"/>
    </source>
</evidence>
<proteinExistence type="predicted"/>
<evidence type="ECO:0008006" key="3">
    <source>
        <dbReference type="Google" id="ProtNLM"/>
    </source>
</evidence>
<gene>
    <name evidence="1" type="ORF">ACE11A_09750</name>
</gene>
<organism evidence="1 2">
    <name type="scientific">Streptomyces carpaticus</name>
    <dbReference type="NCBI Taxonomy" id="285558"/>
    <lineage>
        <taxon>Bacteria</taxon>
        <taxon>Bacillati</taxon>
        <taxon>Actinomycetota</taxon>
        <taxon>Actinomycetes</taxon>
        <taxon>Kitasatosporales</taxon>
        <taxon>Streptomycetaceae</taxon>
        <taxon>Streptomyces</taxon>
    </lineage>
</organism>
<protein>
    <recommendedName>
        <fullName evidence="3">DUF2771 domain-containing protein</fullName>
    </recommendedName>
</protein>
<evidence type="ECO:0000313" key="1">
    <source>
        <dbReference type="EMBL" id="MFB4194632.1"/>
    </source>
</evidence>